<evidence type="ECO:0008006" key="4">
    <source>
        <dbReference type="Google" id="ProtNLM"/>
    </source>
</evidence>
<feature type="transmembrane region" description="Helical" evidence="1">
    <location>
        <begin position="31"/>
        <end position="48"/>
    </location>
</feature>
<feature type="transmembrane region" description="Helical" evidence="1">
    <location>
        <begin position="5"/>
        <end position="25"/>
    </location>
</feature>
<evidence type="ECO:0000313" key="2">
    <source>
        <dbReference type="EMBL" id="PIU75210.1"/>
    </source>
</evidence>
<keyword evidence="1" id="KW-0472">Membrane</keyword>
<proteinExistence type="predicted"/>
<protein>
    <recommendedName>
        <fullName evidence="4">Phage holin family protein</fullName>
    </recommendedName>
</protein>
<gene>
    <name evidence="2" type="ORF">COS76_02010</name>
</gene>
<dbReference type="EMBL" id="PEVY01000043">
    <property type="protein sequence ID" value="PIU75210.1"/>
    <property type="molecule type" value="Genomic_DNA"/>
</dbReference>
<name>A0A2M7AX45_9BACT</name>
<dbReference type="InterPro" id="IPR007165">
    <property type="entry name" value="Phage_holin_4_2"/>
</dbReference>
<feature type="transmembrane region" description="Helical" evidence="1">
    <location>
        <begin position="55"/>
        <end position="79"/>
    </location>
</feature>
<comment type="caution">
    <text evidence="2">The sequence shown here is derived from an EMBL/GenBank/DDBJ whole genome shotgun (WGS) entry which is preliminary data.</text>
</comment>
<dbReference type="Pfam" id="PF04020">
    <property type="entry name" value="Phage_holin_4_2"/>
    <property type="match status" value="1"/>
</dbReference>
<evidence type="ECO:0000256" key="1">
    <source>
        <dbReference type="SAM" id="Phobius"/>
    </source>
</evidence>
<keyword evidence="1" id="KW-1133">Transmembrane helix</keyword>
<organism evidence="2 3">
    <name type="scientific">Candidatus Portnoybacteria bacterium CG06_land_8_20_14_3_00_39_12</name>
    <dbReference type="NCBI Taxonomy" id="1974809"/>
    <lineage>
        <taxon>Bacteria</taxon>
        <taxon>Candidatus Portnoyibacteriota</taxon>
    </lineage>
</organism>
<evidence type="ECO:0000313" key="3">
    <source>
        <dbReference type="Proteomes" id="UP000228775"/>
    </source>
</evidence>
<dbReference type="PANTHER" id="PTHR37309:SF1">
    <property type="entry name" value="SLR0284 PROTEIN"/>
    <property type="match status" value="1"/>
</dbReference>
<dbReference type="Proteomes" id="UP000228775">
    <property type="component" value="Unassembled WGS sequence"/>
</dbReference>
<accession>A0A2M7AX45</accession>
<feature type="transmembrane region" description="Helical" evidence="1">
    <location>
        <begin position="91"/>
        <end position="112"/>
    </location>
</feature>
<dbReference type="PANTHER" id="PTHR37309">
    <property type="entry name" value="SLR0284 PROTEIN"/>
    <property type="match status" value="1"/>
</dbReference>
<reference evidence="3" key="1">
    <citation type="submission" date="2017-09" db="EMBL/GenBank/DDBJ databases">
        <title>Depth-based differentiation of microbial function through sediment-hosted aquifers and enrichment of novel symbionts in the deep terrestrial subsurface.</title>
        <authorList>
            <person name="Probst A.J."/>
            <person name="Ladd B."/>
            <person name="Jarett J.K."/>
            <person name="Geller-Mcgrath D.E."/>
            <person name="Sieber C.M.K."/>
            <person name="Emerson J.B."/>
            <person name="Anantharaman K."/>
            <person name="Thomas B.C."/>
            <person name="Malmstrom R."/>
            <person name="Stieglmeier M."/>
            <person name="Klingl A."/>
            <person name="Woyke T."/>
            <person name="Ryan C.M."/>
            <person name="Banfield J.F."/>
        </authorList>
    </citation>
    <scope>NUCLEOTIDE SEQUENCE [LARGE SCALE GENOMIC DNA]</scope>
</reference>
<dbReference type="AlphaFoldDB" id="A0A2M7AX45"/>
<sequence>MTRFIFKVVLNTFTIFLVAYLVPGVNFQGDFLTLLLAGLILGLINTFLKPTLKALFSPLILLSLGLFAIVINTGLVWLLTKIIKDLTINGFWAYLECGLLLSIMNVLTSGLIKRQKE</sequence>
<keyword evidence="1" id="KW-0812">Transmembrane</keyword>